<feature type="transmembrane region" description="Helical" evidence="6">
    <location>
        <begin position="304"/>
        <end position="322"/>
    </location>
</feature>
<dbReference type="HAMAP" id="MF_01080">
    <property type="entry name" value="TruB_bact"/>
    <property type="match status" value="1"/>
</dbReference>
<evidence type="ECO:0000313" key="9">
    <source>
        <dbReference type="Proteomes" id="UP000217276"/>
    </source>
</evidence>
<reference evidence="9" key="1">
    <citation type="submission" date="2017-06" db="EMBL/GenBank/DDBJ databases">
        <title>Capnocytophaga spp. assemblies.</title>
        <authorList>
            <person name="Gulvik C.A."/>
        </authorList>
    </citation>
    <scope>NUCLEOTIDE SEQUENCE [LARGE SCALE GENOMIC DNA]</scope>
    <source>
        <strain evidence="9">H6253</strain>
    </source>
</reference>
<dbReference type="AlphaFoldDB" id="A0A250FF29"/>
<feature type="domain" description="Pseudouridine synthase II N-terminal" evidence="7">
    <location>
        <begin position="40"/>
        <end position="185"/>
    </location>
</feature>
<dbReference type="InterPro" id="IPR002501">
    <property type="entry name" value="PsdUridine_synth_N"/>
</dbReference>
<dbReference type="GO" id="GO:1990481">
    <property type="term" value="P:mRNA pseudouridine synthesis"/>
    <property type="evidence" value="ECO:0007669"/>
    <property type="project" value="TreeGrafter"/>
</dbReference>
<dbReference type="NCBIfam" id="TIGR00431">
    <property type="entry name" value="TruB"/>
    <property type="match status" value="1"/>
</dbReference>
<dbReference type="CDD" id="cd02573">
    <property type="entry name" value="PseudoU_synth_EcTruB"/>
    <property type="match status" value="1"/>
</dbReference>
<dbReference type="GO" id="GO:0003723">
    <property type="term" value="F:RNA binding"/>
    <property type="evidence" value="ECO:0007669"/>
    <property type="project" value="InterPro"/>
</dbReference>
<dbReference type="Gene3D" id="3.30.2350.10">
    <property type="entry name" value="Pseudouridine synthase"/>
    <property type="match status" value="1"/>
</dbReference>
<keyword evidence="6" id="KW-0472">Membrane</keyword>
<dbReference type="RefSeq" id="WP_095914599.1">
    <property type="nucleotide sequence ID" value="NZ_CP022384.1"/>
</dbReference>
<keyword evidence="4 5" id="KW-0413">Isomerase</keyword>
<comment type="similarity">
    <text evidence="2 5">Belongs to the pseudouridine synthase TruB family. Type 1 subfamily.</text>
</comment>
<evidence type="ECO:0000256" key="6">
    <source>
        <dbReference type="SAM" id="Phobius"/>
    </source>
</evidence>
<feature type="active site" description="Nucleophile" evidence="5">
    <location>
        <position position="52"/>
    </location>
</feature>
<dbReference type="PANTHER" id="PTHR13767">
    <property type="entry name" value="TRNA-PSEUDOURIDINE SYNTHASE"/>
    <property type="match status" value="1"/>
</dbReference>
<dbReference type="Proteomes" id="UP000217276">
    <property type="component" value="Chromosome"/>
</dbReference>
<evidence type="ECO:0000313" key="8">
    <source>
        <dbReference type="EMBL" id="ATA82606.1"/>
    </source>
</evidence>
<dbReference type="SUPFAM" id="SSF55120">
    <property type="entry name" value="Pseudouridine synthase"/>
    <property type="match status" value="1"/>
</dbReference>
<gene>
    <name evidence="5 8" type="primary">truB</name>
    <name evidence="8" type="ORF">CGC53_09775</name>
</gene>
<evidence type="ECO:0000256" key="3">
    <source>
        <dbReference type="ARBA" id="ARBA00022694"/>
    </source>
</evidence>
<keyword evidence="9" id="KW-1185">Reference proteome</keyword>
<dbReference type="EMBL" id="CP022384">
    <property type="protein sequence ID" value="ATA82606.1"/>
    <property type="molecule type" value="Genomic_DNA"/>
</dbReference>
<dbReference type="GO" id="GO:0160148">
    <property type="term" value="F:tRNA pseudouridine(55) synthase activity"/>
    <property type="evidence" value="ECO:0007669"/>
    <property type="project" value="UniProtKB-EC"/>
</dbReference>
<comment type="function">
    <text evidence="5">Responsible for synthesis of pseudouridine from uracil-55 in the psi GC loop of transfer RNAs.</text>
</comment>
<evidence type="ECO:0000256" key="2">
    <source>
        <dbReference type="ARBA" id="ARBA00005642"/>
    </source>
</evidence>
<protein>
    <recommendedName>
        <fullName evidence="5">tRNA pseudouridine synthase B</fullName>
        <ecNumber evidence="5">5.4.99.25</ecNumber>
    </recommendedName>
    <alternativeName>
        <fullName evidence="5">tRNA pseudouridine(55) synthase</fullName>
        <shortName evidence="5">Psi55 synthase</shortName>
    </alternativeName>
    <alternativeName>
        <fullName evidence="5">tRNA pseudouridylate synthase</fullName>
    </alternativeName>
    <alternativeName>
        <fullName evidence="5">tRNA-uridine isomerase</fullName>
    </alternativeName>
</protein>
<dbReference type="InterPro" id="IPR020103">
    <property type="entry name" value="PsdUridine_synth_cat_dom_sf"/>
</dbReference>
<keyword evidence="6" id="KW-1133">Transmembrane helix</keyword>
<sequence>MITAQEFSEGKILLIDKPLQWSSFQAVNKIKWAILKHYKLKKIKIGHAGTLDPLASGLLVICTGKYTKKITEIQDAPKTYTGTITLGASTPSFDMETEVDAHYPTDHITPALIEQVRQQFLGEQVQVPPVFSAIKKDGKRLYEFAREGEAIEVPSRQVFIYKFDIDTTDFPLLHFEVQCSKGTYIRSLANDFGRALQSAGYLSALRRTQIGDYTVAEALTPDDFVATHIPDLRKPIILTTIIEQFPLQKSVNDVYGEHRRQHTKPTKKAIDVRAILGRNEKKKNSAISREFRAFARMFTPTDKAISLTLLVLFVTVITLLALQLNGQPKEIMIEVTTTPEEVITPLLPDTPLPMATDEAATAKTTLTTNAYNQADPQLKHSADIKTLDEIMAERTAQEMASLKEALVTGNTPTDLTVVPQPSQQPNTSLAIADKANKHTLVKYALAGRNGTIPNPVFTCEQDGQVVVIITVNEAGRVTKTAIDKQASTTTDDCLIENSLRYALQAKFDAAPNKKEQIGTITYIFQKKR</sequence>
<evidence type="ECO:0000256" key="5">
    <source>
        <dbReference type="HAMAP-Rule" id="MF_01080"/>
    </source>
</evidence>
<evidence type="ECO:0000256" key="1">
    <source>
        <dbReference type="ARBA" id="ARBA00000385"/>
    </source>
</evidence>
<comment type="catalytic activity">
    <reaction evidence="1 5">
        <text>uridine(55) in tRNA = pseudouridine(55) in tRNA</text>
        <dbReference type="Rhea" id="RHEA:42532"/>
        <dbReference type="Rhea" id="RHEA-COMP:10101"/>
        <dbReference type="Rhea" id="RHEA-COMP:10102"/>
        <dbReference type="ChEBI" id="CHEBI:65314"/>
        <dbReference type="ChEBI" id="CHEBI:65315"/>
        <dbReference type="EC" id="5.4.99.25"/>
    </reaction>
</comment>
<proteinExistence type="inferred from homology"/>
<keyword evidence="3 5" id="KW-0819">tRNA processing</keyword>
<dbReference type="InterPro" id="IPR014780">
    <property type="entry name" value="tRNA_psdUridine_synth_TruB"/>
</dbReference>
<organism evidence="8 9">
    <name type="scientific">Capnocytophaga leadbetteri</name>
    <dbReference type="NCBI Taxonomy" id="327575"/>
    <lineage>
        <taxon>Bacteria</taxon>
        <taxon>Pseudomonadati</taxon>
        <taxon>Bacteroidota</taxon>
        <taxon>Flavobacteriia</taxon>
        <taxon>Flavobacteriales</taxon>
        <taxon>Flavobacteriaceae</taxon>
        <taxon>Capnocytophaga</taxon>
    </lineage>
</organism>
<evidence type="ECO:0000259" key="7">
    <source>
        <dbReference type="Pfam" id="PF01509"/>
    </source>
</evidence>
<evidence type="ECO:0000256" key="4">
    <source>
        <dbReference type="ARBA" id="ARBA00023235"/>
    </source>
</evidence>
<keyword evidence="6" id="KW-0812">Transmembrane</keyword>
<dbReference type="PANTHER" id="PTHR13767:SF2">
    <property type="entry name" value="PSEUDOURIDYLATE SYNTHASE TRUB1"/>
    <property type="match status" value="1"/>
</dbReference>
<dbReference type="GO" id="GO:0031119">
    <property type="term" value="P:tRNA pseudouridine synthesis"/>
    <property type="evidence" value="ECO:0007669"/>
    <property type="project" value="UniProtKB-UniRule"/>
</dbReference>
<dbReference type="KEGG" id="clk:CGC53_09775"/>
<dbReference type="EC" id="5.4.99.25" evidence="5"/>
<accession>A0A250FF29</accession>
<name>A0A250FF29_9FLAO</name>
<dbReference type="Pfam" id="PF01509">
    <property type="entry name" value="TruB_N"/>
    <property type="match status" value="1"/>
</dbReference>